<gene>
    <name evidence="2" type="ORF">B0T24DRAFT_136489</name>
</gene>
<feature type="transmembrane region" description="Helical" evidence="1">
    <location>
        <begin position="79"/>
        <end position="95"/>
    </location>
</feature>
<keyword evidence="1" id="KW-0472">Membrane</keyword>
<reference evidence="2" key="2">
    <citation type="submission" date="2023-06" db="EMBL/GenBank/DDBJ databases">
        <authorList>
            <consortium name="Lawrence Berkeley National Laboratory"/>
            <person name="Haridas S."/>
            <person name="Hensen N."/>
            <person name="Bonometti L."/>
            <person name="Westerberg I."/>
            <person name="Brannstrom I.O."/>
            <person name="Guillou S."/>
            <person name="Cros-Aarteil S."/>
            <person name="Calhoun S."/>
            <person name="Kuo A."/>
            <person name="Mondo S."/>
            <person name="Pangilinan J."/>
            <person name="Riley R."/>
            <person name="Labutti K."/>
            <person name="Andreopoulos B."/>
            <person name="Lipzen A."/>
            <person name="Chen C."/>
            <person name="Yanf M."/>
            <person name="Daum C."/>
            <person name="Ng V."/>
            <person name="Clum A."/>
            <person name="Steindorff A."/>
            <person name="Ohm R."/>
            <person name="Martin F."/>
            <person name="Silar P."/>
            <person name="Natvig D."/>
            <person name="Lalanne C."/>
            <person name="Gautier V."/>
            <person name="Ament-Velasquez S.L."/>
            <person name="Kruys A."/>
            <person name="Hutchinson M.I."/>
            <person name="Powell A.J."/>
            <person name="Barry K."/>
            <person name="Miller A.N."/>
            <person name="Grigoriev I.V."/>
            <person name="Debuchy R."/>
            <person name="Gladieux P."/>
            <person name="Thoren M.H."/>
            <person name="Johannesson H."/>
        </authorList>
    </citation>
    <scope>NUCLEOTIDE SEQUENCE</scope>
    <source>
        <strain evidence="2">CBS 958.72</strain>
    </source>
</reference>
<sequence length="161" mass="18143">MPFSQSRGNLGLESHAWHATYTSDSNVRYDDDLRLRAISSRISLLFLSFCFVWIRIPIKRLFRSQYSEFEVLGWTESRIPLGLFIIFLSDLGFGGTWQSRSIVEQNLIYFVVITMVAGSVGISSEVSFRGPRASRSSARRHGGIPSVLPLGDVFFSISLLT</sequence>
<comment type="caution">
    <text evidence="2">The sequence shown here is derived from an EMBL/GenBank/DDBJ whole genome shotgun (WGS) entry which is preliminary data.</text>
</comment>
<feature type="transmembrane region" description="Helical" evidence="1">
    <location>
        <begin position="107"/>
        <end position="128"/>
    </location>
</feature>
<keyword evidence="3" id="KW-1185">Reference proteome</keyword>
<organism evidence="2 3">
    <name type="scientific">Lasiosphaeria ovina</name>
    <dbReference type="NCBI Taxonomy" id="92902"/>
    <lineage>
        <taxon>Eukaryota</taxon>
        <taxon>Fungi</taxon>
        <taxon>Dikarya</taxon>
        <taxon>Ascomycota</taxon>
        <taxon>Pezizomycotina</taxon>
        <taxon>Sordariomycetes</taxon>
        <taxon>Sordariomycetidae</taxon>
        <taxon>Sordariales</taxon>
        <taxon>Lasiosphaeriaceae</taxon>
        <taxon>Lasiosphaeria</taxon>
    </lineage>
</organism>
<evidence type="ECO:0000313" key="3">
    <source>
        <dbReference type="Proteomes" id="UP001287356"/>
    </source>
</evidence>
<accession>A0AAE0KM67</accession>
<keyword evidence="1" id="KW-0812">Transmembrane</keyword>
<dbReference type="AlphaFoldDB" id="A0AAE0KM67"/>
<dbReference type="Proteomes" id="UP001287356">
    <property type="component" value="Unassembled WGS sequence"/>
</dbReference>
<feature type="transmembrane region" description="Helical" evidence="1">
    <location>
        <begin position="38"/>
        <end position="58"/>
    </location>
</feature>
<proteinExistence type="predicted"/>
<name>A0AAE0KM67_9PEZI</name>
<protein>
    <submittedName>
        <fullName evidence="2">Uncharacterized protein</fullName>
    </submittedName>
</protein>
<keyword evidence="1" id="KW-1133">Transmembrane helix</keyword>
<reference evidence="2" key="1">
    <citation type="journal article" date="2023" name="Mol. Phylogenet. Evol.">
        <title>Genome-scale phylogeny and comparative genomics of the fungal order Sordariales.</title>
        <authorList>
            <person name="Hensen N."/>
            <person name="Bonometti L."/>
            <person name="Westerberg I."/>
            <person name="Brannstrom I.O."/>
            <person name="Guillou S."/>
            <person name="Cros-Aarteil S."/>
            <person name="Calhoun S."/>
            <person name="Haridas S."/>
            <person name="Kuo A."/>
            <person name="Mondo S."/>
            <person name="Pangilinan J."/>
            <person name="Riley R."/>
            <person name="LaButti K."/>
            <person name="Andreopoulos B."/>
            <person name="Lipzen A."/>
            <person name="Chen C."/>
            <person name="Yan M."/>
            <person name="Daum C."/>
            <person name="Ng V."/>
            <person name="Clum A."/>
            <person name="Steindorff A."/>
            <person name="Ohm R.A."/>
            <person name="Martin F."/>
            <person name="Silar P."/>
            <person name="Natvig D.O."/>
            <person name="Lalanne C."/>
            <person name="Gautier V."/>
            <person name="Ament-Velasquez S.L."/>
            <person name="Kruys A."/>
            <person name="Hutchinson M.I."/>
            <person name="Powell A.J."/>
            <person name="Barry K."/>
            <person name="Miller A.N."/>
            <person name="Grigoriev I.V."/>
            <person name="Debuchy R."/>
            <person name="Gladieux P."/>
            <person name="Hiltunen Thoren M."/>
            <person name="Johannesson H."/>
        </authorList>
    </citation>
    <scope>NUCLEOTIDE SEQUENCE</scope>
    <source>
        <strain evidence="2">CBS 958.72</strain>
    </source>
</reference>
<evidence type="ECO:0000313" key="2">
    <source>
        <dbReference type="EMBL" id="KAK3378661.1"/>
    </source>
</evidence>
<evidence type="ECO:0000256" key="1">
    <source>
        <dbReference type="SAM" id="Phobius"/>
    </source>
</evidence>
<dbReference type="EMBL" id="JAULSN010000002">
    <property type="protein sequence ID" value="KAK3378661.1"/>
    <property type="molecule type" value="Genomic_DNA"/>
</dbReference>